<dbReference type="InterPro" id="IPR022104">
    <property type="entry name" value="DUF3644"/>
</dbReference>
<feature type="domain" description="EC042-2821-like Restriction Endonuclease-like" evidence="2">
    <location>
        <begin position="328"/>
        <end position="425"/>
    </location>
</feature>
<comment type="caution">
    <text evidence="3">The sequence shown here is derived from an EMBL/GenBank/DDBJ whole genome shotgun (WGS) entry which is preliminary data.</text>
</comment>
<sequence length="436" mass="49842">MAGRQSQQRFFDFLQHAERTGKNFTRDALIEASGWKTSTFETYYNKGQITQFVTETNDGKFQAINTLDLTFVEFQKRLSQSKHFQELGHKCKSQLAKALLKKARDNMMLALELYNRPSLENKLDGFVLLFCTAWEQLSKARLIERDGEDSIFEPSNKKGIRQTVSLRICLARLYNEKDLVRKNIEMVTDWRDQAVHLLMPELQAIASRIFQSGVLNFSSEFGAFAQVPFLAVQHTGMMTIVGDFKLPAMSLLKTQYGAAAEEILELANSIQQEVEQADDMNFAIPLKVHLVFAQGEGDAQVVLTKATGTANDLNELRHKLKVIEKPVDADKTHPYSQKKLIQAVNAKLAAERDIKKLEKCIPGRNKETHKPELNSHCIQACISRLDWKRNNNEYHHHAKLADRHQYSDAAVDELVKRITQQDDFISQSKRMLSNKK</sequence>
<protein>
    <submittedName>
        <fullName evidence="3">DUF3644 domain-containing protein</fullName>
    </submittedName>
</protein>
<dbReference type="Proteomes" id="UP001231109">
    <property type="component" value="Unassembled WGS sequence"/>
</dbReference>
<dbReference type="Pfam" id="PF18740">
    <property type="entry name" value="EC042_2821"/>
    <property type="match status" value="1"/>
</dbReference>
<dbReference type="RefSeq" id="WP_305977476.1">
    <property type="nucleotide sequence ID" value="NZ_JAPJDZ010000134.1"/>
</dbReference>
<keyword evidence="4" id="KW-1185">Reference proteome</keyword>
<dbReference type="Pfam" id="PF12358">
    <property type="entry name" value="DUF3644"/>
    <property type="match status" value="1"/>
</dbReference>
<evidence type="ECO:0000313" key="3">
    <source>
        <dbReference type="EMBL" id="MDP5138336.1"/>
    </source>
</evidence>
<name>A0ABT9I4L1_9GAMM</name>
<proteinExistence type="predicted"/>
<accession>A0ABT9I4L1</accession>
<reference evidence="3 4" key="1">
    <citation type="submission" date="2022-11" db="EMBL/GenBank/DDBJ databases">
        <title>Viruses from the air-sea interface of a natural surface slick.</title>
        <authorList>
            <person name="Rahlff J."/>
            <person name="Holmfeldt K."/>
        </authorList>
    </citation>
    <scope>NUCLEOTIDE SEQUENCE [LARGE SCALE GENOMIC DNA]</scope>
    <source>
        <strain evidence="3 4">SMS4</strain>
    </source>
</reference>
<evidence type="ECO:0000259" key="2">
    <source>
        <dbReference type="Pfam" id="PF18740"/>
    </source>
</evidence>
<dbReference type="EMBL" id="JAPJDZ010000134">
    <property type="protein sequence ID" value="MDP5138336.1"/>
    <property type="molecule type" value="Genomic_DNA"/>
</dbReference>
<feature type="domain" description="DUF3644" evidence="1">
    <location>
        <begin position="99"/>
        <end position="273"/>
    </location>
</feature>
<dbReference type="InterPro" id="IPR049530">
    <property type="entry name" value="EC042_2821"/>
</dbReference>
<evidence type="ECO:0000259" key="1">
    <source>
        <dbReference type="Pfam" id="PF12358"/>
    </source>
</evidence>
<organism evidence="3 4">
    <name type="scientific">Rheinheimera baltica</name>
    <dbReference type="NCBI Taxonomy" id="67576"/>
    <lineage>
        <taxon>Bacteria</taxon>
        <taxon>Pseudomonadati</taxon>
        <taxon>Pseudomonadota</taxon>
        <taxon>Gammaproteobacteria</taxon>
        <taxon>Chromatiales</taxon>
        <taxon>Chromatiaceae</taxon>
        <taxon>Rheinheimera</taxon>
    </lineage>
</organism>
<gene>
    <name evidence="3" type="ORF">ORJ04_20515</name>
</gene>
<evidence type="ECO:0000313" key="4">
    <source>
        <dbReference type="Proteomes" id="UP001231109"/>
    </source>
</evidence>